<name>A0A1C3V0Y3_9HYPH</name>
<gene>
    <name evidence="2" type="ORF">GA0061101_10414</name>
</gene>
<dbReference type="OrthoDB" id="9813117at2"/>
<proteinExistence type="predicted"/>
<evidence type="ECO:0000313" key="3">
    <source>
        <dbReference type="Proteomes" id="UP000199205"/>
    </source>
</evidence>
<sequence length="106" mass="11997">MNSNRNFCNARRNRHWIKRSISAIFLIAFPLALSANANASELAHAKQKTIQLYMKKYEKNNVVFYSGSSLAKTTKISSEEYFKGAPYVCTPSGFGRTSHCHNRSAF</sequence>
<feature type="signal peptide" evidence="1">
    <location>
        <begin position="1"/>
        <end position="39"/>
    </location>
</feature>
<evidence type="ECO:0000256" key="1">
    <source>
        <dbReference type="SAM" id="SignalP"/>
    </source>
</evidence>
<keyword evidence="1" id="KW-0732">Signal</keyword>
<organism evidence="2 3">
    <name type="scientific">Rhizobium lusitanum</name>
    <dbReference type="NCBI Taxonomy" id="293958"/>
    <lineage>
        <taxon>Bacteria</taxon>
        <taxon>Pseudomonadati</taxon>
        <taxon>Pseudomonadota</taxon>
        <taxon>Alphaproteobacteria</taxon>
        <taxon>Hyphomicrobiales</taxon>
        <taxon>Rhizobiaceae</taxon>
        <taxon>Rhizobium/Agrobacterium group</taxon>
        <taxon>Rhizobium</taxon>
    </lineage>
</organism>
<feature type="chain" id="PRO_5008683742" evidence="1">
    <location>
        <begin position="40"/>
        <end position="106"/>
    </location>
</feature>
<dbReference type="AlphaFoldDB" id="A0A1C3V0Y3"/>
<dbReference type="Proteomes" id="UP000199205">
    <property type="component" value="Unassembled WGS sequence"/>
</dbReference>
<protein>
    <submittedName>
        <fullName evidence="2">Uncharacterized protein</fullName>
    </submittedName>
</protein>
<evidence type="ECO:0000313" key="2">
    <source>
        <dbReference type="EMBL" id="SCB21335.1"/>
    </source>
</evidence>
<reference evidence="2 3" key="1">
    <citation type="submission" date="2016-08" db="EMBL/GenBank/DDBJ databases">
        <authorList>
            <person name="Seilhamer J.J."/>
        </authorList>
    </citation>
    <scope>NUCLEOTIDE SEQUENCE [LARGE SCALE GENOMIC DNA]</scope>
    <source>
        <strain evidence="2 3">P1-7</strain>
    </source>
</reference>
<accession>A0A1C3V0Y3</accession>
<dbReference type="EMBL" id="FMAF01000004">
    <property type="protein sequence ID" value="SCB21335.1"/>
    <property type="molecule type" value="Genomic_DNA"/>
</dbReference>